<comment type="function">
    <text evidence="4">Formation of pseudouridine at positions 38, 39 and 40 in the anticodon stem and loop of transfer RNAs.</text>
</comment>
<dbReference type="Pfam" id="PF01416">
    <property type="entry name" value="PseudoU_synth_1"/>
    <property type="match status" value="1"/>
</dbReference>
<keyword evidence="2 4" id="KW-0819">tRNA processing</keyword>
<keyword evidence="3 4" id="KW-0413">Isomerase</keyword>
<dbReference type="EMBL" id="LRPO01000033">
    <property type="protein sequence ID" value="KWZ81229.1"/>
    <property type="molecule type" value="Genomic_DNA"/>
</dbReference>
<organism evidence="7 8">
    <name type="scientific">Bifidobacterium bifidum</name>
    <dbReference type="NCBI Taxonomy" id="1681"/>
    <lineage>
        <taxon>Bacteria</taxon>
        <taxon>Bacillati</taxon>
        <taxon>Actinomycetota</taxon>
        <taxon>Actinomycetes</taxon>
        <taxon>Bifidobacteriales</taxon>
        <taxon>Bifidobacteriaceae</taxon>
        <taxon>Bifidobacterium</taxon>
    </lineage>
</organism>
<comment type="catalytic activity">
    <reaction evidence="4 5">
        <text>uridine(38/39/40) in tRNA = pseudouridine(38/39/40) in tRNA</text>
        <dbReference type="Rhea" id="RHEA:22376"/>
        <dbReference type="Rhea" id="RHEA-COMP:10085"/>
        <dbReference type="Rhea" id="RHEA-COMP:10087"/>
        <dbReference type="ChEBI" id="CHEBI:65314"/>
        <dbReference type="ChEBI" id="CHEBI:65315"/>
        <dbReference type="EC" id="5.4.99.12"/>
    </reaction>
</comment>
<dbReference type="AlphaFoldDB" id="A0A133KNH8"/>
<evidence type="ECO:0000313" key="8">
    <source>
        <dbReference type="Proteomes" id="UP000070092"/>
    </source>
</evidence>
<evidence type="ECO:0000259" key="6">
    <source>
        <dbReference type="Pfam" id="PF01416"/>
    </source>
</evidence>
<sequence length="315" mass="34634">MGEGTRRGVDILVGVMRLRIDLAYDGGGFFGWAKQPTIRTVQGEIERVLHTITRVPVDDPAEPLRLTVAGRTDTGVHASHQVCHLDIGEETLSRCVGHMSVPPTVALKHRLQRMLPADITIHDVTVAPSGFDARFSALERTYVYRVADRASEVDPRLRGFVLHLDADLDVAAMNEAAAMTIGLHDFGSFATPNPGGTTIREVKTAYWRRIPTRPLVVDGMGERYRTPAAESDLLCFTIVADAFARNMVRSLVGGCIQVGMGKRSTDWFREKMAVPLREGSTGPIAPQGLTLEHVAYPADDELAERAERIRAKRTL</sequence>
<feature type="binding site" evidence="4">
    <location>
        <position position="142"/>
    </location>
    <ligand>
        <name>substrate</name>
    </ligand>
</feature>
<comment type="subunit">
    <text evidence="4">Homodimer.</text>
</comment>
<dbReference type="PANTHER" id="PTHR11142">
    <property type="entry name" value="PSEUDOURIDYLATE SYNTHASE"/>
    <property type="match status" value="1"/>
</dbReference>
<dbReference type="GO" id="GO:0160147">
    <property type="term" value="F:tRNA pseudouridine(38-40) synthase activity"/>
    <property type="evidence" value="ECO:0007669"/>
    <property type="project" value="UniProtKB-EC"/>
</dbReference>
<dbReference type="Gene3D" id="3.30.70.660">
    <property type="entry name" value="Pseudouridine synthase I, catalytic domain, C-terminal subdomain"/>
    <property type="match status" value="1"/>
</dbReference>
<dbReference type="PATRIC" id="fig|1681.53.peg.1130"/>
<reference evidence="7 8" key="1">
    <citation type="submission" date="2016-01" db="EMBL/GenBank/DDBJ databases">
        <authorList>
            <person name="Oliw E.H."/>
        </authorList>
    </citation>
    <scope>NUCLEOTIDE SEQUENCE [LARGE SCALE GENOMIC DNA]</scope>
    <source>
        <strain evidence="7 8">MJR8628B</strain>
    </source>
</reference>
<dbReference type="GO" id="GO:0031119">
    <property type="term" value="P:tRNA pseudouridine synthesis"/>
    <property type="evidence" value="ECO:0007669"/>
    <property type="project" value="UniProtKB-UniRule"/>
</dbReference>
<dbReference type="InterPro" id="IPR020095">
    <property type="entry name" value="PsdUridine_synth_TruA_C"/>
</dbReference>
<dbReference type="CDD" id="cd02570">
    <property type="entry name" value="PseudoU_synth_EcTruA"/>
    <property type="match status" value="1"/>
</dbReference>
<name>A0A133KNH8_BIFBI</name>
<dbReference type="Proteomes" id="UP000070092">
    <property type="component" value="Unassembled WGS sequence"/>
</dbReference>
<dbReference type="InterPro" id="IPR020103">
    <property type="entry name" value="PsdUridine_synth_cat_dom_sf"/>
</dbReference>
<feature type="domain" description="Pseudouridine synthase I TruA alpha/beta" evidence="6">
    <location>
        <begin position="176"/>
        <end position="297"/>
    </location>
</feature>
<evidence type="ECO:0000256" key="5">
    <source>
        <dbReference type="RuleBase" id="RU003792"/>
    </source>
</evidence>
<dbReference type="PANTHER" id="PTHR11142:SF0">
    <property type="entry name" value="TRNA PSEUDOURIDINE SYNTHASE-LIKE 1"/>
    <property type="match status" value="1"/>
</dbReference>
<dbReference type="Gene3D" id="3.30.70.580">
    <property type="entry name" value="Pseudouridine synthase I, catalytic domain, N-terminal subdomain"/>
    <property type="match status" value="1"/>
</dbReference>
<protein>
    <recommendedName>
        <fullName evidence="4">tRNA pseudouridine synthase A</fullName>
        <ecNumber evidence="4">5.4.99.12</ecNumber>
    </recommendedName>
    <alternativeName>
        <fullName evidence="4">tRNA pseudouridine(38-40) synthase</fullName>
    </alternativeName>
    <alternativeName>
        <fullName evidence="4">tRNA pseudouridylate synthase I</fullName>
    </alternativeName>
    <alternativeName>
        <fullName evidence="4">tRNA-uridine isomerase I</fullName>
    </alternativeName>
</protein>
<dbReference type="InterPro" id="IPR020094">
    <property type="entry name" value="TruA/RsuA/RluB/E/F_N"/>
</dbReference>
<comment type="caution">
    <text evidence="7">The sequence shown here is derived from an EMBL/GenBank/DDBJ whole genome shotgun (WGS) entry which is preliminary data.</text>
</comment>
<comment type="caution">
    <text evidence="4">Lacks conserved residue(s) required for the propagation of feature annotation.</text>
</comment>
<dbReference type="HAMAP" id="MF_00171">
    <property type="entry name" value="TruA"/>
    <property type="match status" value="1"/>
</dbReference>
<dbReference type="SUPFAM" id="SSF55120">
    <property type="entry name" value="Pseudouridine synthase"/>
    <property type="match status" value="1"/>
</dbReference>
<dbReference type="InterPro" id="IPR020097">
    <property type="entry name" value="PsdUridine_synth_TruA_a/b_dom"/>
</dbReference>
<evidence type="ECO:0000313" key="7">
    <source>
        <dbReference type="EMBL" id="KWZ81229.1"/>
    </source>
</evidence>
<dbReference type="EC" id="5.4.99.12" evidence="4"/>
<evidence type="ECO:0000256" key="3">
    <source>
        <dbReference type="ARBA" id="ARBA00023235"/>
    </source>
</evidence>
<dbReference type="InterPro" id="IPR001406">
    <property type="entry name" value="PsdUridine_synth_TruA"/>
</dbReference>
<evidence type="ECO:0000256" key="2">
    <source>
        <dbReference type="ARBA" id="ARBA00022694"/>
    </source>
</evidence>
<evidence type="ECO:0000256" key="4">
    <source>
        <dbReference type="HAMAP-Rule" id="MF_00171"/>
    </source>
</evidence>
<feature type="active site" description="Nucleophile" evidence="4">
    <location>
        <position position="73"/>
    </location>
</feature>
<comment type="similarity">
    <text evidence="1 4 5">Belongs to the tRNA pseudouridine synthase TruA family.</text>
</comment>
<accession>A0A133KNH8</accession>
<evidence type="ECO:0000256" key="1">
    <source>
        <dbReference type="ARBA" id="ARBA00009375"/>
    </source>
</evidence>
<dbReference type="GO" id="GO:0003723">
    <property type="term" value="F:RNA binding"/>
    <property type="evidence" value="ECO:0007669"/>
    <property type="project" value="InterPro"/>
</dbReference>
<gene>
    <name evidence="4" type="primary">truA</name>
    <name evidence="7" type="ORF">HMPREF3196_01150</name>
</gene>
<proteinExistence type="inferred from homology"/>